<accession>A0A4S4LMW9</accession>
<feature type="compositionally biased region" description="Acidic residues" evidence="1">
    <location>
        <begin position="329"/>
        <end position="355"/>
    </location>
</feature>
<name>A0A4S4LMW9_9APHY</name>
<dbReference type="AlphaFoldDB" id="A0A4S4LMW9"/>
<feature type="compositionally biased region" description="Basic and acidic residues" evidence="1">
    <location>
        <begin position="40"/>
        <end position="63"/>
    </location>
</feature>
<sequence length="523" mass="57291">MPKVVTKTRAKGDTPSVVRPKAKATPAIPKARSAPQPVSTEDHARPPRKAKTDANAKWEELVPGRKRAHSDTVTKPPPTKRVKSANVQGGGMVGNNAKHSKAAKTAPAVKPPATQRSTPKDAPRRQATSSASKPSTGVAKRALVPRHNNDSDETSDYNHDPEQFSAAIMGFDPSESPSEFEGTQDEAEDDEEEDVDEDEGVDEDEDEDDEGMDVKGEDEEDDDDVGPQEVPAWTADLRDDTPLPDFFTDAPRLSAHKTSKTPARLDRISRLSPDASDEEPIIRVKNLAEGLFDNDLDVVKTKKAKPRKTTAAQLLKKAKEEPVFYNSEADVDGDESEPEDEAGTGADEDLGDDNDDMWPEWTTVKTNSAGVPNLTLQHPLVRRAVNQAIKFIEHDFAFVTGYPEILGKTQYVDENIVAGAQCAQVPPILVKRFIKDVEFRRALTLHTRNRLSHARKDLKNIVAGLIVPLLNLSPRGTLLPAPVIHSAHHGYTHGCHDPDPYPYPPKTRTRVTGTGISAYGRLF</sequence>
<keyword evidence="3" id="KW-1185">Reference proteome</keyword>
<evidence type="ECO:0000256" key="1">
    <source>
        <dbReference type="SAM" id="MobiDB-lite"/>
    </source>
</evidence>
<feature type="compositionally biased region" description="Polar residues" evidence="1">
    <location>
        <begin position="126"/>
        <end position="135"/>
    </location>
</feature>
<feature type="compositionally biased region" description="Acidic residues" evidence="1">
    <location>
        <begin position="182"/>
        <end position="226"/>
    </location>
</feature>
<evidence type="ECO:0000313" key="2">
    <source>
        <dbReference type="EMBL" id="THH13576.1"/>
    </source>
</evidence>
<organism evidence="2 3">
    <name type="scientific">Antrodiella citrinella</name>
    <dbReference type="NCBI Taxonomy" id="2447956"/>
    <lineage>
        <taxon>Eukaryota</taxon>
        <taxon>Fungi</taxon>
        <taxon>Dikarya</taxon>
        <taxon>Basidiomycota</taxon>
        <taxon>Agaricomycotina</taxon>
        <taxon>Agaricomycetes</taxon>
        <taxon>Polyporales</taxon>
        <taxon>Steccherinaceae</taxon>
        <taxon>Antrodiella</taxon>
    </lineage>
</organism>
<feature type="compositionally biased region" description="Low complexity" evidence="1">
    <location>
        <begin position="103"/>
        <end position="114"/>
    </location>
</feature>
<dbReference type="OrthoDB" id="3225557at2759"/>
<feature type="region of interest" description="Disordered" evidence="1">
    <location>
        <begin position="323"/>
        <end position="355"/>
    </location>
</feature>
<proteinExistence type="predicted"/>
<dbReference type="EMBL" id="SGPM01001049">
    <property type="protein sequence ID" value="THH13576.1"/>
    <property type="molecule type" value="Genomic_DNA"/>
</dbReference>
<reference evidence="2 3" key="1">
    <citation type="submission" date="2019-02" db="EMBL/GenBank/DDBJ databases">
        <title>Genome sequencing of the rare red list fungi Antrodiella citrinella (Flaviporus citrinellus).</title>
        <authorList>
            <person name="Buettner E."/>
            <person name="Kellner H."/>
        </authorList>
    </citation>
    <scope>NUCLEOTIDE SEQUENCE [LARGE SCALE GENOMIC DNA]</scope>
    <source>
        <strain evidence="2 3">DSM 108506</strain>
    </source>
</reference>
<feature type="region of interest" description="Disordered" evidence="1">
    <location>
        <begin position="1"/>
        <end position="276"/>
    </location>
</feature>
<comment type="caution">
    <text evidence="2">The sequence shown here is derived from an EMBL/GenBank/DDBJ whole genome shotgun (WGS) entry which is preliminary data.</text>
</comment>
<evidence type="ECO:0000313" key="3">
    <source>
        <dbReference type="Proteomes" id="UP000308730"/>
    </source>
</evidence>
<gene>
    <name evidence="2" type="ORF">EUX98_g9706</name>
</gene>
<protein>
    <submittedName>
        <fullName evidence="2">Uncharacterized protein</fullName>
    </submittedName>
</protein>
<dbReference type="Proteomes" id="UP000308730">
    <property type="component" value="Unassembled WGS sequence"/>
</dbReference>